<dbReference type="RefSeq" id="WP_378172179.1">
    <property type="nucleotide sequence ID" value="NZ_JBHTCR010000001.1"/>
</dbReference>
<evidence type="ECO:0000313" key="3">
    <source>
        <dbReference type="Proteomes" id="UP001596550"/>
    </source>
</evidence>
<keyword evidence="1" id="KW-0472">Membrane</keyword>
<sequence length="208" mass="24403">MLPYTLQNSLNNLKFVKQKPLNRVKYTNKTIFNINTLHKTQQKKEEISKTKYNQINYLTIDSMKISNYRLTRRIAYLLIISIIASVFIVIISKNMTVDIALSVLCILLIFFLLRLQCIVFENSGNCITFRKHHPFTLKRFIPPFIELPQSSIKDYDFRKGLGVSHLTLKINSQRKKKMVVKLFLLGFTNSQNKKIISSLQFIKLNRKD</sequence>
<comment type="caution">
    <text evidence="2">The sequence shown here is derived from an EMBL/GenBank/DDBJ whole genome shotgun (WGS) entry which is preliminary data.</text>
</comment>
<evidence type="ECO:0000256" key="1">
    <source>
        <dbReference type="SAM" id="Phobius"/>
    </source>
</evidence>
<dbReference type="EMBL" id="JBHTCR010000001">
    <property type="protein sequence ID" value="MFC7345342.1"/>
    <property type="molecule type" value="Genomic_DNA"/>
</dbReference>
<evidence type="ECO:0000313" key="2">
    <source>
        <dbReference type="EMBL" id="MFC7345342.1"/>
    </source>
</evidence>
<feature type="transmembrane region" description="Helical" evidence="1">
    <location>
        <begin position="74"/>
        <end position="93"/>
    </location>
</feature>
<organism evidence="2 3">
    <name type="scientific">Chryseobacterium zhengzhouense</name>
    <dbReference type="NCBI Taxonomy" id="1636086"/>
    <lineage>
        <taxon>Bacteria</taxon>
        <taxon>Pseudomonadati</taxon>
        <taxon>Bacteroidota</taxon>
        <taxon>Flavobacteriia</taxon>
        <taxon>Flavobacteriales</taxon>
        <taxon>Weeksellaceae</taxon>
        <taxon>Chryseobacterium group</taxon>
        <taxon>Chryseobacterium</taxon>
    </lineage>
</organism>
<proteinExistence type="predicted"/>
<accession>A0ABW2LT47</accession>
<protein>
    <recommendedName>
        <fullName evidence="4">Transmembrane protein</fullName>
    </recommendedName>
</protein>
<feature type="transmembrane region" description="Helical" evidence="1">
    <location>
        <begin position="99"/>
        <end position="120"/>
    </location>
</feature>
<keyword evidence="1" id="KW-0812">Transmembrane</keyword>
<dbReference type="Proteomes" id="UP001596550">
    <property type="component" value="Unassembled WGS sequence"/>
</dbReference>
<keyword evidence="1" id="KW-1133">Transmembrane helix</keyword>
<reference evidence="3" key="1">
    <citation type="journal article" date="2019" name="Int. J. Syst. Evol. Microbiol.">
        <title>The Global Catalogue of Microorganisms (GCM) 10K type strain sequencing project: providing services to taxonomists for standard genome sequencing and annotation.</title>
        <authorList>
            <consortium name="The Broad Institute Genomics Platform"/>
            <consortium name="The Broad Institute Genome Sequencing Center for Infectious Disease"/>
            <person name="Wu L."/>
            <person name="Ma J."/>
        </authorList>
    </citation>
    <scope>NUCLEOTIDE SEQUENCE [LARGE SCALE GENOMIC DNA]</scope>
    <source>
        <strain evidence="3">CCUG 54781</strain>
    </source>
</reference>
<keyword evidence="3" id="KW-1185">Reference proteome</keyword>
<evidence type="ECO:0008006" key="4">
    <source>
        <dbReference type="Google" id="ProtNLM"/>
    </source>
</evidence>
<gene>
    <name evidence="2" type="ORF">ACFQO9_01255</name>
</gene>
<name>A0ABW2LT47_9FLAO</name>